<dbReference type="Pfam" id="PF00083">
    <property type="entry name" value="Sugar_tr"/>
    <property type="match status" value="1"/>
</dbReference>
<evidence type="ECO:0000256" key="6">
    <source>
        <dbReference type="SAM" id="Phobius"/>
    </source>
</evidence>
<organism evidence="8 9">
    <name type="scientific">Penicilliopsis zonata CBS 506.65</name>
    <dbReference type="NCBI Taxonomy" id="1073090"/>
    <lineage>
        <taxon>Eukaryota</taxon>
        <taxon>Fungi</taxon>
        <taxon>Dikarya</taxon>
        <taxon>Ascomycota</taxon>
        <taxon>Pezizomycotina</taxon>
        <taxon>Eurotiomycetes</taxon>
        <taxon>Eurotiomycetidae</taxon>
        <taxon>Eurotiales</taxon>
        <taxon>Aspergillaceae</taxon>
        <taxon>Penicilliopsis</taxon>
    </lineage>
</organism>
<evidence type="ECO:0000313" key="8">
    <source>
        <dbReference type="EMBL" id="OJJ50325.1"/>
    </source>
</evidence>
<dbReference type="InterPro" id="IPR020846">
    <property type="entry name" value="MFS_dom"/>
</dbReference>
<name>A0A1L9SSZ6_9EURO</name>
<comment type="similarity">
    <text evidence="2">Belongs to the major facilitator superfamily. Sugar transporter (TC 2.A.1.1) family.</text>
</comment>
<dbReference type="PROSITE" id="PS50850">
    <property type="entry name" value="MFS"/>
    <property type="match status" value="1"/>
</dbReference>
<evidence type="ECO:0000256" key="4">
    <source>
        <dbReference type="ARBA" id="ARBA00022989"/>
    </source>
</evidence>
<dbReference type="InterPro" id="IPR036259">
    <property type="entry name" value="MFS_trans_sf"/>
</dbReference>
<proteinExistence type="inferred from homology"/>
<dbReference type="OrthoDB" id="6612291at2759"/>
<comment type="subcellular location">
    <subcellularLocation>
        <location evidence="1">Membrane</location>
        <topology evidence="1">Multi-pass membrane protein</topology>
    </subcellularLocation>
</comment>
<evidence type="ECO:0000256" key="2">
    <source>
        <dbReference type="ARBA" id="ARBA00010992"/>
    </source>
</evidence>
<evidence type="ECO:0000313" key="9">
    <source>
        <dbReference type="Proteomes" id="UP000184188"/>
    </source>
</evidence>
<feature type="transmembrane region" description="Helical" evidence="6">
    <location>
        <begin position="317"/>
        <end position="341"/>
    </location>
</feature>
<evidence type="ECO:0000256" key="5">
    <source>
        <dbReference type="ARBA" id="ARBA00023136"/>
    </source>
</evidence>
<dbReference type="VEuPathDB" id="FungiDB:ASPZODRAFT_58906"/>
<dbReference type="PANTHER" id="PTHR48022">
    <property type="entry name" value="PLASTIDIC GLUCOSE TRANSPORTER 4"/>
    <property type="match status" value="1"/>
</dbReference>
<keyword evidence="9" id="KW-1185">Reference proteome</keyword>
<dbReference type="PANTHER" id="PTHR48022:SF41">
    <property type="entry name" value="MAJOR FACILITATOR SUPERFAMILY (MFS) PROFILE DOMAIN-CONTAINING PROTEIN"/>
    <property type="match status" value="1"/>
</dbReference>
<feature type="transmembrane region" description="Helical" evidence="6">
    <location>
        <begin position="256"/>
        <end position="279"/>
    </location>
</feature>
<dbReference type="SUPFAM" id="SSF103473">
    <property type="entry name" value="MFS general substrate transporter"/>
    <property type="match status" value="1"/>
</dbReference>
<dbReference type="InterPro" id="IPR005828">
    <property type="entry name" value="MFS_sugar_transport-like"/>
</dbReference>
<feature type="transmembrane region" description="Helical" evidence="6">
    <location>
        <begin position="72"/>
        <end position="90"/>
    </location>
</feature>
<dbReference type="EMBL" id="KV878337">
    <property type="protein sequence ID" value="OJJ50325.1"/>
    <property type="molecule type" value="Genomic_DNA"/>
</dbReference>
<keyword evidence="3 6" id="KW-0812">Transmembrane</keyword>
<dbReference type="Proteomes" id="UP000184188">
    <property type="component" value="Unassembled WGS sequence"/>
</dbReference>
<feature type="transmembrane region" description="Helical" evidence="6">
    <location>
        <begin position="170"/>
        <end position="189"/>
    </location>
</feature>
<dbReference type="RefSeq" id="XP_022584835.1">
    <property type="nucleotide sequence ID" value="XM_022728809.1"/>
</dbReference>
<feature type="non-terminal residue" evidence="8">
    <location>
        <position position="1"/>
    </location>
</feature>
<protein>
    <recommendedName>
        <fullName evidence="7">Major facilitator superfamily (MFS) profile domain-containing protein</fullName>
    </recommendedName>
</protein>
<gene>
    <name evidence="8" type="ORF">ASPZODRAFT_58906</name>
</gene>
<feature type="transmembrane region" description="Helical" evidence="6">
    <location>
        <begin position="43"/>
        <end position="65"/>
    </location>
</feature>
<keyword evidence="5 6" id="KW-0472">Membrane</keyword>
<reference evidence="9" key="1">
    <citation type="journal article" date="2017" name="Genome Biol.">
        <title>Comparative genomics reveals high biological diversity and specific adaptations in the industrially and medically important fungal genus Aspergillus.</title>
        <authorList>
            <person name="de Vries R.P."/>
            <person name="Riley R."/>
            <person name="Wiebenga A."/>
            <person name="Aguilar-Osorio G."/>
            <person name="Amillis S."/>
            <person name="Uchima C.A."/>
            <person name="Anderluh G."/>
            <person name="Asadollahi M."/>
            <person name="Askin M."/>
            <person name="Barry K."/>
            <person name="Battaglia E."/>
            <person name="Bayram O."/>
            <person name="Benocci T."/>
            <person name="Braus-Stromeyer S.A."/>
            <person name="Caldana C."/>
            <person name="Canovas D."/>
            <person name="Cerqueira G.C."/>
            <person name="Chen F."/>
            <person name="Chen W."/>
            <person name="Choi C."/>
            <person name="Clum A."/>
            <person name="Dos Santos R.A."/>
            <person name="Damasio A.R."/>
            <person name="Diallinas G."/>
            <person name="Emri T."/>
            <person name="Fekete E."/>
            <person name="Flipphi M."/>
            <person name="Freyberg S."/>
            <person name="Gallo A."/>
            <person name="Gournas C."/>
            <person name="Habgood R."/>
            <person name="Hainaut M."/>
            <person name="Harispe M.L."/>
            <person name="Henrissat B."/>
            <person name="Hilden K.S."/>
            <person name="Hope R."/>
            <person name="Hossain A."/>
            <person name="Karabika E."/>
            <person name="Karaffa L."/>
            <person name="Karanyi Z."/>
            <person name="Krasevec N."/>
            <person name="Kuo A."/>
            <person name="Kusch H."/>
            <person name="LaButti K."/>
            <person name="Lagendijk E.L."/>
            <person name="Lapidus A."/>
            <person name="Levasseur A."/>
            <person name="Lindquist E."/>
            <person name="Lipzen A."/>
            <person name="Logrieco A.F."/>
            <person name="MacCabe A."/>
            <person name="Maekelae M.R."/>
            <person name="Malavazi I."/>
            <person name="Melin P."/>
            <person name="Meyer V."/>
            <person name="Mielnichuk N."/>
            <person name="Miskei M."/>
            <person name="Molnar A.P."/>
            <person name="Mule G."/>
            <person name="Ngan C.Y."/>
            <person name="Orejas M."/>
            <person name="Orosz E."/>
            <person name="Ouedraogo J.P."/>
            <person name="Overkamp K.M."/>
            <person name="Park H.-S."/>
            <person name="Perrone G."/>
            <person name="Piumi F."/>
            <person name="Punt P.J."/>
            <person name="Ram A.F."/>
            <person name="Ramon A."/>
            <person name="Rauscher S."/>
            <person name="Record E."/>
            <person name="Riano-Pachon D.M."/>
            <person name="Robert V."/>
            <person name="Roehrig J."/>
            <person name="Ruller R."/>
            <person name="Salamov A."/>
            <person name="Salih N.S."/>
            <person name="Samson R.A."/>
            <person name="Sandor E."/>
            <person name="Sanguinetti M."/>
            <person name="Schuetze T."/>
            <person name="Sepcic K."/>
            <person name="Shelest E."/>
            <person name="Sherlock G."/>
            <person name="Sophianopoulou V."/>
            <person name="Squina F.M."/>
            <person name="Sun H."/>
            <person name="Susca A."/>
            <person name="Todd R.B."/>
            <person name="Tsang A."/>
            <person name="Unkles S.E."/>
            <person name="van de Wiele N."/>
            <person name="van Rossen-Uffink D."/>
            <person name="Oliveira J.V."/>
            <person name="Vesth T.C."/>
            <person name="Visser J."/>
            <person name="Yu J.-H."/>
            <person name="Zhou M."/>
            <person name="Andersen M.R."/>
            <person name="Archer D.B."/>
            <person name="Baker S.E."/>
            <person name="Benoit I."/>
            <person name="Brakhage A.A."/>
            <person name="Braus G.H."/>
            <person name="Fischer R."/>
            <person name="Frisvad J.C."/>
            <person name="Goldman G.H."/>
            <person name="Houbraken J."/>
            <person name="Oakley B."/>
            <person name="Pocsi I."/>
            <person name="Scazzocchio C."/>
            <person name="Seiboth B."/>
            <person name="vanKuyk P.A."/>
            <person name="Wortman J."/>
            <person name="Dyer P.S."/>
            <person name="Grigoriev I.V."/>
        </authorList>
    </citation>
    <scope>NUCLEOTIDE SEQUENCE [LARGE SCALE GENOMIC DNA]</scope>
    <source>
        <strain evidence="9">CBS 506.65</strain>
    </source>
</reference>
<evidence type="ECO:0000259" key="7">
    <source>
        <dbReference type="PROSITE" id="PS50850"/>
    </source>
</evidence>
<accession>A0A1L9SSZ6</accession>
<sequence length="482" mass="52426">STAVITGIELSMSGSMVGSQAFCKVMGNWVEASDAYVVPAGHVSAWTAAATPAQFVGIYLAGFISDRYGRKYVVQGSMVIIFVGAIIETFSRNWIDWLVSKAVMGLAIGTIQSSTSTYVAEISPRELRGGALIGFQVFTNIGNLLSAVILDLCTKAITDPADTKQYKIPLYIMIALPVILSIGIFTMLVESPSWLVVKDDLAGARKSIQWIYPYMTPEEVEVELAKIRYTVEKECEQAEASVSWLMCFRGTNFRRTIVALVPGVAWIMSGYIMLCADFFDLAGQENALQSTVIVQCTGLFFNLVAVALVENKRVGRFLIYMIGLFFQAGGMLMIGAVGARWGNPGGSTLAGNLLIAGLVISNMGSQLGPQAVSYLYTSESGSTLLRAKTTSVSQSIIAVLGQTSGVYLPFMLSSWGPKTGFFFGGFGFFFWIISFFVVPDYTGRSHAQIDELFTRKISARKFASTECTGNYGRDVLHETEMH</sequence>
<dbReference type="Gene3D" id="1.20.1250.20">
    <property type="entry name" value="MFS general substrate transporter like domains"/>
    <property type="match status" value="1"/>
</dbReference>
<feature type="domain" description="Major facilitator superfamily (MFS) profile" evidence="7">
    <location>
        <begin position="1"/>
        <end position="442"/>
    </location>
</feature>
<keyword evidence="4 6" id="KW-1133">Transmembrane helix</keyword>
<dbReference type="InterPro" id="IPR050360">
    <property type="entry name" value="MFS_Sugar_Transporters"/>
</dbReference>
<feature type="transmembrane region" description="Helical" evidence="6">
    <location>
        <begin position="291"/>
        <end position="310"/>
    </location>
</feature>
<evidence type="ECO:0000256" key="3">
    <source>
        <dbReference type="ARBA" id="ARBA00022692"/>
    </source>
</evidence>
<dbReference type="GO" id="GO:0016020">
    <property type="term" value="C:membrane"/>
    <property type="evidence" value="ECO:0007669"/>
    <property type="project" value="UniProtKB-SubCell"/>
</dbReference>
<dbReference type="AlphaFoldDB" id="A0A1L9SSZ6"/>
<dbReference type="PROSITE" id="PS00217">
    <property type="entry name" value="SUGAR_TRANSPORT_2"/>
    <property type="match status" value="1"/>
</dbReference>
<dbReference type="GeneID" id="34615273"/>
<dbReference type="GO" id="GO:0005351">
    <property type="term" value="F:carbohydrate:proton symporter activity"/>
    <property type="evidence" value="ECO:0007669"/>
    <property type="project" value="TreeGrafter"/>
</dbReference>
<feature type="transmembrane region" description="Helical" evidence="6">
    <location>
        <begin position="421"/>
        <end position="438"/>
    </location>
</feature>
<evidence type="ECO:0000256" key="1">
    <source>
        <dbReference type="ARBA" id="ARBA00004141"/>
    </source>
</evidence>
<dbReference type="PROSITE" id="PS00216">
    <property type="entry name" value="SUGAR_TRANSPORT_1"/>
    <property type="match status" value="1"/>
</dbReference>
<dbReference type="InterPro" id="IPR005829">
    <property type="entry name" value="Sugar_transporter_CS"/>
</dbReference>